<dbReference type="KEGG" id="vg:26642403"/>
<reference evidence="3 4" key="1">
    <citation type="journal article" date="2014" name="Genome Announc.">
        <title>Genome Sequences of Three Novel Bacillus cereus Bacteriophages.</title>
        <authorList>
            <person name="Grose J.H."/>
            <person name="Jensen J.D."/>
            <person name="Merrill B.D."/>
            <person name="Fisher J.N."/>
            <person name="Burnett S.H."/>
            <person name="Breakwell D.P."/>
        </authorList>
    </citation>
    <scope>NUCLEOTIDE SEQUENCE [LARGE SCALE GENOMIC DNA]</scope>
</reference>
<keyword evidence="3" id="KW-0378">Hydrolase</keyword>
<evidence type="ECO:0000313" key="3">
    <source>
        <dbReference type="EMBL" id="AGR46960.1"/>
    </source>
</evidence>
<evidence type="ECO:0000256" key="1">
    <source>
        <dbReference type="SAM" id="MobiDB-lite"/>
    </source>
</evidence>
<feature type="region of interest" description="Disordered" evidence="1">
    <location>
        <begin position="95"/>
        <end position="114"/>
    </location>
</feature>
<dbReference type="EMBL" id="KC595513">
    <property type="protein sequence ID" value="AGR46960.1"/>
    <property type="molecule type" value="Genomic_DNA"/>
</dbReference>
<proteinExistence type="predicted"/>
<dbReference type="SUPFAM" id="SSF54060">
    <property type="entry name" value="His-Me finger endonucleases"/>
    <property type="match status" value="1"/>
</dbReference>
<sequence length="162" mass="18755">MSGHIYEDGYVNPYQRGSEKKIIYTIENGCWINTSHHKNKKGYADIKRDGYRTKLHRYIFEHHNGIKLSSEDIIMHTCDNPACINPEHLVRGTIDENNKDKTKKGRQTKGESIHTATLTEEDVRNILKDPRSGNQLAKEYGVHRSTINSIRRGETWKHVTLL</sequence>
<dbReference type="GO" id="GO:0004519">
    <property type="term" value="F:endonuclease activity"/>
    <property type="evidence" value="ECO:0007669"/>
    <property type="project" value="UniProtKB-KW"/>
</dbReference>
<gene>
    <name evidence="3" type="ORF">SHANETTE_60</name>
</gene>
<keyword evidence="4" id="KW-1185">Reference proteome</keyword>
<name>S5MMK8_9CAUD</name>
<accession>S5MMK8</accession>
<dbReference type="InterPro" id="IPR044925">
    <property type="entry name" value="His-Me_finger_sf"/>
</dbReference>
<evidence type="ECO:0000259" key="2">
    <source>
        <dbReference type="Pfam" id="PF13392"/>
    </source>
</evidence>
<dbReference type="Proteomes" id="UP000015093">
    <property type="component" value="Segment"/>
</dbReference>
<dbReference type="RefSeq" id="YP_009216058.1">
    <property type="nucleotide sequence ID" value="NC_028983.1"/>
</dbReference>
<protein>
    <submittedName>
        <fullName evidence="3">HNH endonuclease</fullName>
    </submittedName>
</protein>
<dbReference type="Pfam" id="PF13392">
    <property type="entry name" value="HNH_3"/>
    <property type="match status" value="1"/>
</dbReference>
<evidence type="ECO:0000313" key="4">
    <source>
        <dbReference type="Proteomes" id="UP000015093"/>
    </source>
</evidence>
<dbReference type="Gene3D" id="3.90.75.10">
    <property type="entry name" value="Homing Intron 3 (I-ppo) Encoded Endonuclease, Chain A"/>
    <property type="match status" value="1"/>
</dbReference>
<organism evidence="3 4">
    <name type="scientific">Bacillus phage Shanette</name>
    <dbReference type="NCBI Taxonomy" id="1296656"/>
    <lineage>
        <taxon>Viruses</taxon>
        <taxon>Duplodnaviria</taxon>
        <taxon>Heunggongvirae</taxon>
        <taxon>Uroviricota</taxon>
        <taxon>Caudoviricetes</taxon>
        <taxon>Herelleviridae</taxon>
        <taxon>Spounavirinae</taxon>
        <taxon>Siminovitchvirus</taxon>
        <taxon>Siminovitchvirus shanette</taxon>
    </lineage>
</organism>
<feature type="domain" description="HNH nuclease" evidence="2">
    <location>
        <begin position="54"/>
        <end position="98"/>
    </location>
</feature>
<keyword evidence="3" id="KW-0540">Nuclease</keyword>
<dbReference type="GeneID" id="26642403"/>
<dbReference type="InterPro" id="IPR003615">
    <property type="entry name" value="HNH_nuc"/>
</dbReference>
<dbReference type="InterPro" id="IPR044930">
    <property type="entry name" value="Homing_endonuclease_His-Me"/>
</dbReference>
<keyword evidence="3" id="KW-0255">Endonuclease</keyword>